<feature type="transmembrane region" description="Helical" evidence="2">
    <location>
        <begin position="447"/>
        <end position="474"/>
    </location>
</feature>
<keyword evidence="2" id="KW-1133">Transmembrane helix</keyword>
<feature type="compositionally biased region" description="Basic and acidic residues" evidence="1">
    <location>
        <begin position="129"/>
        <end position="145"/>
    </location>
</feature>
<proteinExistence type="predicted"/>
<feature type="compositionally biased region" description="Basic and acidic residues" evidence="1">
    <location>
        <begin position="307"/>
        <end position="316"/>
    </location>
</feature>
<keyword evidence="2" id="KW-0472">Membrane</keyword>
<evidence type="ECO:0000256" key="1">
    <source>
        <dbReference type="SAM" id="MobiDB-lite"/>
    </source>
</evidence>
<organism evidence="3 5">
    <name type="scientific">Neospora caninum (strain Liverpool)</name>
    <dbReference type="NCBI Taxonomy" id="572307"/>
    <lineage>
        <taxon>Eukaryota</taxon>
        <taxon>Sar</taxon>
        <taxon>Alveolata</taxon>
        <taxon>Apicomplexa</taxon>
        <taxon>Conoidasida</taxon>
        <taxon>Coccidia</taxon>
        <taxon>Eucoccidiorida</taxon>
        <taxon>Eimeriorina</taxon>
        <taxon>Sarcocystidae</taxon>
        <taxon>Neospora</taxon>
    </lineage>
</organism>
<dbReference type="eggNOG" id="ENOG502QZMI">
    <property type="taxonomic scope" value="Eukaryota"/>
</dbReference>
<feature type="transmembrane region" description="Helical" evidence="2">
    <location>
        <begin position="95"/>
        <end position="119"/>
    </location>
</feature>
<name>F0V8R4_NEOCL</name>
<keyword evidence="2" id="KW-0812">Transmembrane</keyword>
<feature type="region of interest" description="Disordered" evidence="1">
    <location>
        <begin position="125"/>
        <end position="145"/>
    </location>
</feature>
<keyword evidence="5" id="KW-1185">Reference proteome</keyword>
<feature type="region of interest" description="Disordered" evidence="1">
    <location>
        <begin position="303"/>
        <end position="339"/>
    </location>
</feature>
<dbReference type="OrthoDB" id="330239at2759"/>
<evidence type="ECO:0008006" key="6">
    <source>
        <dbReference type="Google" id="ProtNLM"/>
    </source>
</evidence>
<sequence length="571" mass="62649">MEHQARPEPVHIGGDRSPIPQMLTPMPSNTYTFPDKPSVGRVACPGQHADAVSGIAHRMHAAEHYQFRISATCVILTVVNLYVLLERLGLKKMNLILQLGAAAVVLRALPAVCCAYMCWTRLPDSPRASVDRRSSSENGNEDREERRGDFFAGGALRFSRQAGATVQPRQPEHRLLLKHLSPEGLEIVLESERRHRRFSLWAIAALLLLAASDACQGYTDMWPFLHLEKDKILAQASERPPLFGPPPPGVAREGFAVYPPEPKPSSSFLAVVAEQVALVLAHLLRAAAAFCLLKSAHVQCEAGNARKRQETSENTRHSTTATRAADRGSEPNFQRPPSRRIRPAWWPSRPFYLQAVLQSPFYVLCYLILVRWTSLPPSPRPRLFRSVLLETAVATAGIDWTLRLTTVVTLCALAQGLSCCACRVLMNSLSSETEQEKQPVFVRTPSKVLLFLGVSLLLFSVAAGALTAFLPYAAGLEDVSYIWWMLRRASIEERIATCAGVAAHFLGSFLVGCAATSFGLQNHLVSRALRGDVIHDAELNRASEANPPTLLVGGKPAFLAEEKAAARAKAD</sequence>
<feature type="transmembrane region" description="Helical" evidence="2">
    <location>
        <begin position="65"/>
        <end position="83"/>
    </location>
</feature>
<reference evidence="3" key="2">
    <citation type="submission" date="2011-03" db="EMBL/GenBank/DDBJ databases">
        <title>Comparative genomics and transcriptomics of Neospora caninum and Toxoplasma gondii.</title>
        <authorList>
            <person name="Reid A.J."/>
            <person name="Sohal A."/>
            <person name="Harris D."/>
            <person name="Quail M."/>
            <person name="Sanders M."/>
            <person name="Berriman M."/>
            <person name="Wastling J.M."/>
            <person name="Pain A."/>
        </authorList>
    </citation>
    <scope>NUCLEOTIDE SEQUENCE</scope>
    <source>
        <strain evidence="3">Liverpool</strain>
    </source>
</reference>
<evidence type="ECO:0000313" key="5">
    <source>
        <dbReference type="Proteomes" id="UP000007494"/>
    </source>
</evidence>
<evidence type="ECO:0000313" key="3">
    <source>
        <dbReference type="EMBL" id="CBZ50105.1"/>
    </source>
</evidence>
<reference evidence="4" key="4">
    <citation type="journal article" date="2015" name="PLoS ONE">
        <title>Comprehensive Evaluation of Toxoplasma gondii VEG and Neospora caninum LIV Genomes with Tachyzoite Stage Transcriptome and Proteome Defines Novel Transcript Features.</title>
        <authorList>
            <person name="Ramaprasad A."/>
            <person name="Mourier T."/>
            <person name="Naeem R."/>
            <person name="Malas T.B."/>
            <person name="Moussa E."/>
            <person name="Panigrahi A."/>
            <person name="Vermont S.J."/>
            <person name="Otto T.D."/>
            <person name="Wastling J."/>
            <person name="Pain A."/>
        </authorList>
    </citation>
    <scope>NUCLEOTIDE SEQUENCE</scope>
    <source>
        <strain evidence="4">Liverpool</strain>
    </source>
</reference>
<dbReference type="OMA" id="HYQFRIS"/>
<feature type="transmembrane region" description="Helical" evidence="2">
    <location>
        <begin position="494"/>
        <end position="520"/>
    </location>
</feature>
<evidence type="ECO:0000256" key="2">
    <source>
        <dbReference type="SAM" id="Phobius"/>
    </source>
</evidence>
<protein>
    <recommendedName>
        <fullName evidence="6">Transmembrane protein</fullName>
    </recommendedName>
</protein>
<reference evidence="3" key="1">
    <citation type="submission" date="2011-02" db="EMBL/GenBank/DDBJ databases">
        <authorList>
            <person name="Aslett M."/>
        </authorList>
    </citation>
    <scope>NUCLEOTIDE SEQUENCE</scope>
    <source>
        <strain evidence="3">Liverpool</strain>
    </source>
</reference>
<reference evidence="5" key="3">
    <citation type="journal article" date="2012" name="PLoS Pathog.">
        <title>Comparative genomics of the apicomplexan parasites Toxoplasma gondii and Neospora caninum: Coccidia differing in host range and transmission strategy.</title>
        <authorList>
            <person name="Reid A.J."/>
            <person name="Vermont S.J."/>
            <person name="Cotton J.A."/>
            <person name="Harris D."/>
            <person name="Hill-Cawthorne G.A."/>
            <person name="Konen-Waisman S."/>
            <person name="Latham S.M."/>
            <person name="Mourier T."/>
            <person name="Norton R."/>
            <person name="Quail M.A."/>
            <person name="Sanders M."/>
            <person name="Shanmugam D."/>
            <person name="Sohal A."/>
            <person name="Wasmuth J.D."/>
            <person name="Brunk B."/>
            <person name="Grigg M.E."/>
            <person name="Howard J.C."/>
            <person name="Parkinson J."/>
            <person name="Roos D.S."/>
            <person name="Trees A.J."/>
            <person name="Berriman M."/>
            <person name="Pain A."/>
            <person name="Wastling J.M."/>
        </authorList>
    </citation>
    <scope>NUCLEOTIDE SEQUENCE [LARGE SCALE GENOMIC DNA]</scope>
    <source>
        <strain evidence="5">Liverpool</strain>
    </source>
</reference>
<dbReference type="InParanoid" id="F0V8R4"/>
<dbReference type="GeneID" id="13446163"/>
<dbReference type="VEuPathDB" id="ToxoDB:NCLIV_005810"/>
<dbReference type="EMBL" id="FR823382">
    <property type="protein sequence ID" value="CBZ50105.1"/>
    <property type="molecule type" value="Genomic_DNA"/>
</dbReference>
<dbReference type="Proteomes" id="UP000007494">
    <property type="component" value="Chromosome II"/>
</dbReference>
<evidence type="ECO:0000313" key="4">
    <source>
        <dbReference type="EMBL" id="CEL64700.1"/>
    </source>
</evidence>
<gene>
    <name evidence="4" type="ORF">BN1204_005810</name>
    <name evidence="3" type="ORF">NCLIV_005810</name>
</gene>
<dbReference type="AlphaFoldDB" id="F0V8R4"/>
<accession>F0V8R4</accession>
<dbReference type="EMBL" id="LN714476">
    <property type="protein sequence ID" value="CEL64700.1"/>
    <property type="molecule type" value="Genomic_DNA"/>
</dbReference>
<dbReference type="RefSeq" id="XP_003880140.1">
    <property type="nucleotide sequence ID" value="XM_003880091.1"/>
</dbReference>